<keyword evidence="1" id="KW-0238">DNA-binding</keyword>
<dbReference type="EMBL" id="FCOF02000100">
    <property type="protein sequence ID" value="SAK97373.1"/>
    <property type="molecule type" value="Genomic_DNA"/>
</dbReference>
<dbReference type="PROSITE" id="PS50110">
    <property type="entry name" value="RESPONSE_REGULATORY"/>
    <property type="match status" value="1"/>
</dbReference>
<comment type="caution">
    <text evidence="4">The sequence shown here is derived from an EMBL/GenBank/DDBJ whole genome shotgun (WGS) entry which is preliminary data.</text>
</comment>
<name>A0A158DS94_9BURK</name>
<evidence type="ECO:0000256" key="1">
    <source>
        <dbReference type="ARBA" id="ARBA00023125"/>
    </source>
</evidence>
<evidence type="ECO:0000313" key="4">
    <source>
        <dbReference type="EMBL" id="SAK97373.1"/>
    </source>
</evidence>
<dbReference type="InterPro" id="IPR011006">
    <property type="entry name" value="CheY-like_superfamily"/>
</dbReference>
<dbReference type="OrthoDB" id="9816469at2"/>
<reference evidence="4" key="1">
    <citation type="submission" date="2016-01" db="EMBL/GenBank/DDBJ databases">
        <authorList>
            <person name="Peeters C."/>
        </authorList>
    </citation>
    <scope>NUCLEOTIDE SEQUENCE [LARGE SCALE GENOMIC DNA]</scope>
    <source>
        <strain evidence="4">LMG 29318</strain>
    </source>
</reference>
<dbReference type="GO" id="GO:0003677">
    <property type="term" value="F:DNA binding"/>
    <property type="evidence" value="ECO:0007669"/>
    <property type="project" value="UniProtKB-KW"/>
</dbReference>
<feature type="domain" description="Response regulatory" evidence="3">
    <location>
        <begin position="6"/>
        <end position="122"/>
    </location>
</feature>
<organism evidence="4 5">
    <name type="scientific">Caballeronia catudaia</name>
    <dbReference type="NCBI Taxonomy" id="1777136"/>
    <lineage>
        <taxon>Bacteria</taxon>
        <taxon>Pseudomonadati</taxon>
        <taxon>Pseudomonadota</taxon>
        <taxon>Betaproteobacteria</taxon>
        <taxon>Burkholderiales</taxon>
        <taxon>Burkholderiaceae</taxon>
        <taxon>Caballeronia</taxon>
    </lineage>
</organism>
<dbReference type="SUPFAM" id="SSF52172">
    <property type="entry name" value="CheY-like"/>
    <property type="match status" value="1"/>
</dbReference>
<dbReference type="PANTHER" id="PTHR43214">
    <property type="entry name" value="TWO-COMPONENT RESPONSE REGULATOR"/>
    <property type="match status" value="1"/>
</dbReference>
<dbReference type="SMART" id="SM00448">
    <property type="entry name" value="REC"/>
    <property type="match status" value="1"/>
</dbReference>
<dbReference type="Pfam" id="PF00072">
    <property type="entry name" value="Response_reg"/>
    <property type="match status" value="1"/>
</dbReference>
<accession>A0A158DS94</accession>
<evidence type="ECO:0000313" key="5">
    <source>
        <dbReference type="Proteomes" id="UP000054870"/>
    </source>
</evidence>
<evidence type="ECO:0000256" key="2">
    <source>
        <dbReference type="PROSITE-ProRule" id="PRU00169"/>
    </source>
</evidence>
<evidence type="ECO:0000259" key="3">
    <source>
        <dbReference type="PROSITE" id="PS50110"/>
    </source>
</evidence>
<dbReference type="InterPro" id="IPR001789">
    <property type="entry name" value="Sig_transdc_resp-reg_receiver"/>
</dbReference>
<dbReference type="InterPro" id="IPR058245">
    <property type="entry name" value="NreC/VraR/RcsB-like_REC"/>
</dbReference>
<protein>
    <submittedName>
        <fullName evidence="4">Two component LuxR family transcriptional regulator</fullName>
    </submittedName>
</protein>
<gene>
    <name evidence="4" type="ORF">AWB75_07110</name>
</gene>
<dbReference type="GO" id="GO:0000160">
    <property type="term" value="P:phosphorelay signal transduction system"/>
    <property type="evidence" value="ECO:0007669"/>
    <property type="project" value="InterPro"/>
</dbReference>
<proteinExistence type="predicted"/>
<dbReference type="InterPro" id="IPR039420">
    <property type="entry name" value="WalR-like"/>
</dbReference>
<keyword evidence="5" id="KW-1185">Reference proteome</keyword>
<dbReference type="Gene3D" id="3.40.50.2300">
    <property type="match status" value="1"/>
</dbReference>
<dbReference type="Proteomes" id="UP000054870">
    <property type="component" value="Unassembled WGS sequence"/>
</dbReference>
<dbReference type="CDD" id="cd17535">
    <property type="entry name" value="REC_NarL-like"/>
    <property type="match status" value="1"/>
</dbReference>
<sequence length="172" mass="18628">MMRKIAVLLVDDHAVVREGYKRLLEQRGDVNVVGEAGNATEAYQRFCALTPEVVVMDVSLPGASGIEAMRRMLAREPGTRVLAFSMHEEAVFVRRALDAGALGYVTKASAPDVLVEAVHEIARRKRYLSPDVSHALALGSGCHDGAAGGRQLSPREFEVNRPGNVGDFGSWL</sequence>
<dbReference type="AlphaFoldDB" id="A0A158DS94"/>
<dbReference type="PANTHER" id="PTHR43214:SF43">
    <property type="entry name" value="TWO-COMPONENT RESPONSE REGULATOR"/>
    <property type="match status" value="1"/>
</dbReference>
<keyword evidence="2" id="KW-0597">Phosphoprotein</keyword>
<feature type="modified residue" description="4-aspartylphosphate" evidence="2">
    <location>
        <position position="57"/>
    </location>
</feature>